<accession>A0A087D550</accession>
<proteinExistence type="predicted"/>
<sequence length="54" mass="6421">MTFLEQRDQILQNLRDLLTQLSEETDETRRTQLEAKCREQLDLLELNDNAGDTR</sequence>
<protein>
    <submittedName>
        <fullName evidence="2">Uncharacterized protein</fullName>
    </submittedName>
</protein>
<dbReference type="STRING" id="78346.BRUM_0418"/>
<gene>
    <name evidence="2" type="ORF">BRUM_0418</name>
</gene>
<keyword evidence="3" id="KW-1185">Reference proteome</keyword>
<dbReference type="Proteomes" id="UP000029078">
    <property type="component" value="Unassembled WGS sequence"/>
</dbReference>
<organism evidence="2 3">
    <name type="scientific">Bifidobacterium ruminantium</name>
    <dbReference type="NCBI Taxonomy" id="78346"/>
    <lineage>
        <taxon>Bacteria</taxon>
        <taxon>Bacillati</taxon>
        <taxon>Actinomycetota</taxon>
        <taxon>Actinomycetes</taxon>
        <taxon>Bifidobacteriales</taxon>
        <taxon>Bifidobacteriaceae</taxon>
        <taxon>Bifidobacterium</taxon>
    </lineage>
</organism>
<dbReference type="EMBL" id="JGZL01000003">
    <property type="protein sequence ID" value="KFI90650.1"/>
    <property type="molecule type" value="Genomic_DNA"/>
</dbReference>
<keyword evidence="1" id="KW-0175">Coiled coil</keyword>
<dbReference type="RefSeq" id="WP_155809205.1">
    <property type="nucleotide sequence ID" value="NZ_JGZL01000003.1"/>
</dbReference>
<evidence type="ECO:0000313" key="3">
    <source>
        <dbReference type="Proteomes" id="UP000029078"/>
    </source>
</evidence>
<name>A0A087D550_BIFRU</name>
<comment type="caution">
    <text evidence="2">The sequence shown here is derived from an EMBL/GenBank/DDBJ whole genome shotgun (WGS) entry which is preliminary data.</text>
</comment>
<evidence type="ECO:0000313" key="2">
    <source>
        <dbReference type="EMBL" id="KFI90650.1"/>
    </source>
</evidence>
<dbReference type="AlphaFoldDB" id="A0A087D550"/>
<feature type="coiled-coil region" evidence="1">
    <location>
        <begin position="4"/>
        <end position="31"/>
    </location>
</feature>
<evidence type="ECO:0000256" key="1">
    <source>
        <dbReference type="SAM" id="Coils"/>
    </source>
</evidence>
<reference evidence="2 3" key="1">
    <citation type="submission" date="2014-03" db="EMBL/GenBank/DDBJ databases">
        <title>Genomics of Bifidobacteria.</title>
        <authorList>
            <person name="Ventura M."/>
            <person name="Milani C."/>
            <person name="Lugli G.A."/>
        </authorList>
    </citation>
    <scope>NUCLEOTIDE SEQUENCE [LARGE SCALE GENOMIC DNA]</scope>
    <source>
        <strain evidence="2 3">LMG 21811</strain>
    </source>
</reference>